<comment type="caution">
    <text evidence="8">The sequence shown here is derived from an EMBL/GenBank/DDBJ whole genome shotgun (WGS) entry which is preliminary data.</text>
</comment>
<dbReference type="Gene3D" id="1.10.1520.10">
    <property type="entry name" value="Ribonuclease III domain"/>
    <property type="match status" value="1"/>
</dbReference>
<keyword evidence="6" id="KW-0460">Magnesium</keyword>
<dbReference type="SUPFAM" id="SSF69065">
    <property type="entry name" value="RNase III domain-like"/>
    <property type="match status" value="1"/>
</dbReference>
<name>A0A930EDW5_9FIRM</name>
<keyword evidence="5 6" id="KW-0378">Hydrolase</keyword>
<comment type="function">
    <text evidence="6">Involved in correct processing of both the 5' and 3' ends of 23S rRNA precursor. Processes 30S rRNA precursor transcript even in absence of ribonuclease 3 (Rnc); Rnc processes 30S rRNA into smaller rRNA precursors.</text>
</comment>
<dbReference type="GO" id="GO:0004525">
    <property type="term" value="F:ribonuclease III activity"/>
    <property type="evidence" value="ECO:0007669"/>
    <property type="project" value="InterPro"/>
</dbReference>
<evidence type="ECO:0000259" key="7">
    <source>
        <dbReference type="SMART" id="SM00535"/>
    </source>
</evidence>
<dbReference type="PANTHER" id="PTHR34276:SF1">
    <property type="entry name" value="MINI-RIBONUCLEASE 3"/>
    <property type="match status" value="1"/>
</dbReference>
<dbReference type="Proteomes" id="UP000722050">
    <property type="component" value="Unassembled WGS sequence"/>
</dbReference>
<comment type="cofactor">
    <cofactor evidence="6">
        <name>Mg(2+)</name>
        <dbReference type="ChEBI" id="CHEBI:18420"/>
    </cofactor>
</comment>
<comment type="subcellular location">
    <subcellularLocation>
        <location evidence="6">Cytoplasm</location>
    </subcellularLocation>
</comment>
<dbReference type="PANTHER" id="PTHR34276">
    <property type="entry name" value="MINI-RIBONUCLEASE 3"/>
    <property type="match status" value="1"/>
</dbReference>
<keyword evidence="6" id="KW-0963">Cytoplasm</keyword>
<dbReference type="AlphaFoldDB" id="A0A930EDW5"/>
<evidence type="ECO:0000313" key="8">
    <source>
        <dbReference type="EMBL" id="MBF1352526.1"/>
    </source>
</evidence>
<dbReference type="GO" id="GO:0005737">
    <property type="term" value="C:cytoplasm"/>
    <property type="evidence" value="ECO:0007669"/>
    <property type="project" value="UniProtKB-SubCell"/>
</dbReference>
<keyword evidence="6" id="KW-0699">rRNA-binding</keyword>
<evidence type="ECO:0000256" key="2">
    <source>
        <dbReference type="ARBA" id="ARBA00022552"/>
    </source>
</evidence>
<dbReference type="GO" id="GO:0019843">
    <property type="term" value="F:rRNA binding"/>
    <property type="evidence" value="ECO:0007669"/>
    <property type="project" value="UniProtKB-UniRule"/>
</dbReference>
<evidence type="ECO:0000256" key="5">
    <source>
        <dbReference type="ARBA" id="ARBA00022801"/>
    </source>
</evidence>
<evidence type="ECO:0000256" key="1">
    <source>
        <dbReference type="ARBA" id="ARBA00022517"/>
    </source>
</evidence>
<keyword evidence="4 6" id="KW-0255">Endonuclease</keyword>
<protein>
    <recommendedName>
        <fullName evidence="6">Mini-ribonuclease 3</fullName>
        <shortName evidence="6">Mini-3</shortName>
        <shortName evidence="6">Mini-RNase 3</shortName>
        <ecNumber evidence="6">3.1.26.-</ecNumber>
    </recommendedName>
    <alternativeName>
        <fullName evidence="6">Mini-RNase III</fullName>
        <shortName evidence="6">Mini-III</shortName>
    </alternativeName>
</protein>
<dbReference type="EMBL" id="JABZQH010000183">
    <property type="protein sequence ID" value="MBF1352526.1"/>
    <property type="molecule type" value="Genomic_DNA"/>
</dbReference>
<dbReference type="InterPro" id="IPR036389">
    <property type="entry name" value="RNase_III_sf"/>
</dbReference>
<dbReference type="CDD" id="cd00593">
    <property type="entry name" value="RIBOc"/>
    <property type="match status" value="1"/>
</dbReference>
<keyword evidence="3 6" id="KW-0540">Nuclease</keyword>
<proteinExistence type="inferred from homology"/>
<feature type="active site" evidence="6">
    <location>
        <position position="18"/>
    </location>
</feature>
<evidence type="ECO:0000313" key="9">
    <source>
        <dbReference type="Proteomes" id="UP000722050"/>
    </source>
</evidence>
<accession>A0A930EDW5</accession>
<reference evidence="8" key="1">
    <citation type="submission" date="2020-04" db="EMBL/GenBank/DDBJ databases">
        <title>Deep metagenomics examines the oral microbiome during advanced dental caries in children, revealing novel taxa and co-occurrences with host molecules.</title>
        <authorList>
            <person name="Baker J.L."/>
            <person name="Morton J.T."/>
            <person name="Dinis M."/>
            <person name="Alvarez R."/>
            <person name="Tran N.C."/>
            <person name="Knight R."/>
            <person name="Edlund A."/>
        </authorList>
    </citation>
    <scope>NUCLEOTIDE SEQUENCE</scope>
    <source>
        <strain evidence="8">JCVI_24_bin.8</strain>
    </source>
</reference>
<dbReference type="InterPro" id="IPR000999">
    <property type="entry name" value="RNase_III_dom"/>
</dbReference>
<dbReference type="InterPro" id="IPR008226">
    <property type="entry name" value="Mini3_fam"/>
</dbReference>
<keyword evidence="1 6" id="KW-0690">Ribosome biogenesis</keyword>
<keyword evidence="2 6" id="KW-0698">rRNA processing</keyword>
<comment type="subunit">
    <text evidence="6">Homodimer.</text>
</comment>
<dbReference type="EC" id="3.1.26.-" evidence="6"/>
<dbReference type="SMART" id="SM00535">
    <property type="entry name" value="RIBOc"/>
    <property type="match status" value="1"/>
</dbReference>
<dbReference type="PIRSF" id="PIRSF005520">
    <property type="entry name" value="UCP005520"/>
    <property type="match status" value="1"/>
</dbReference>
<sequence>MHNDIKSMNTTALAYIGDAVYELHIRELLIGRSKGDVGKVHKRAVSYVSSDGQSKAIKSMMNDFLTEEEQKLVKRARNKRATSRPKNADPRKYKLATGFEALIGALYMDEDDARLEEVLAEAIRIIEED</sequence>
<feature type="domain" description="RNase III" evidence="7">
    <location>
        <begin position="2"/>
        <end position="128"/>
    </location>
</feature>
<dbReference type="GO" id="GO:0006364">
    <property type="term" value="P:rRNA processing"/>
    <property type="evidence" value="ECO:0007669"/>
    <property type="project" value="UniProtKB-UniRule"/>
</dbReference>
<gene>
    <name evidence="6" type="primary">mrnC</name>
    <name evidence="8" type="ORF">HXM71_05335</name>
</gene>
<evidence type="ECO:0000256" key="6">
    <source>
        <dbReference type="HAMAP-Rule" id="MF_01468"/>
    </source>
</evidence>
<dbReference type="HAMAP" id="MF_01468">
    <property type="entry name" value="RNase_Mini_III"/>
    <property type="match status" value="1"/>
</dbReference>
<dbReference type="Pfam" id="PF00636">
    <property type="entry name" value="Ribonuclease_3"/>
    <property type="match status" value="1"/>
</dbReference>
<keyword evidence="6" id="KW-0694">RNA-binding</keyword>
<evidence type="ECO:0000256" key="3">
    <source>
        <dbReference type="ARBA" id="ARBA00022722"/>
    </source>
</evidence>
<organism evidence="8 9">
    <name type="scientific">Mogibacterium diversum</name>
    <dbReference type="NCBI Taxonomy" id="114527"/>
    <lineage>
        <taxon>Bacteria</taxon>
        <taxon>Bacillati</taxon>
        <taxon>Bacillota</taxon>
        <taxon>Clostridia</taxon>
        <taxon>Peptostreptococcales</taxon>
        <taxon>Anaerovoracaceae</taxon>
        <taxon>Mogibacterium</taxon>
    </lineage>
</organism>
<evidence type="ECO:0000256" key="4">
    <source>
        <dbReference type="ARBA" id="ARBA00022759"/>
    </source>
</evidence>
<comment type="similarity">
    <text evidence="6">Belongs to the MrnC RNase family.</text>
</comment>